<evidence type="ECO:0000313" key="3">
    <source>
        <dbReference type="Proteomes" id="UP001595783"/>
    </source>
</evidence>
<dbReference type="Pfam" id="PF00884">
    <property type="entry name" value="Sulfatase"/>
    <property type="match status" value="1"/>
</dbReference>
<proteinExistence type="predicted"/>
<dbReference type="InterPro" id="IPR017850">
    <property type="entry name" value="Alkaline_phosphatase_core_sf"/>
</dbReference>
<evidence type="ECO:0000313" key="2">
    <source>
        <dbReference type="EMBL" id="MFC3847775.1"/>
    </source>
</evidence>
<gene>
    <name evidence="2" type="ORF">ACFOPX_04405</name>
</gene>
<name>A0ABV7ZHX3_9HELI</name>
<keyword evidence="3" id="KW-1185">Reference proteome</keyword>
<dbReference type="InterPro" id="IPR040423">
    <property type="entry name" value="PEA_transferase"/>
</dbReference>
<accession>A0ABV7ZHX3</accession>
<feature type="domain" description="Sulfatase N-terminal" evidence="1">
    <location>
        <begin position="25"/>
        <end position="121"/>
    </location>
</feature>
<dbReference type="PANTHER" id="PTHR30443">
    <property type="entry name" value="INNER MEMBRANE PROTEIN"/>
    <property type="match status" value="1"/>
</dbReference>
<dbReference type="Gene3D" id="3.40.720.10">
    <property type="entry name" value="Alkaline Phosphatase, subunit A"/>
    <property type="match status" value="1"/>
</dbReference>
<dbReference type="EMBL" id="JBHRZO010000019">
    <property type="protein sequence ID" value="MFC3847775.1"/>
    <property type="molecule type" value="Genomic_DNA"/>
</dbReference>
<protein>
    <submittedName>
        <fullName evidence="2">Sulfatase-like hydrolase/transferase</fullName>
    </submittedName>
</protein>
<comment type="caution">
    <text evidence="2">The sequence shown here is derived from an EMBL/GenBank/DDBJ whole genome shotgun (WGS) entry which is preliminary data.</text>
</comment>
<dbReference type="RefSeq" id="WP_382262560.1">
    <property type="nucleotide sequence ID" value="NZ_JBHRZO010000019.1"/>
</dbReference>
<evidence type="ECO:0000259" key="1">
    <source>
        <dbReference type="Pfam" id="PF00884"/>
    </source>
</evidence>
<reference evidence="3" key="1">
    <citation type="journal article" date="2019" name="Int. J. Syst. Evol. Microbiol.">
        <title>The Global Catalogue of Microorganisms (GCM) 10K type strain sequencing project: providing services to taxonomists for standard genome sequencing and annotation.</title>
        <authorList>
            <consortium name="The Broad Institute Genomics Platform"/>
            <consortium name="The Broad Institute Genome Sequencing Center for Infectious Disease"/>
            <person name="Wu L."/>
            <person name="Ma J."/>
        </authorList>
    </citation>
    <scope>NUCLEOTIDE SEQUENCE [LARGE SCALE GENOMIC DNA]</scope>
    <source>
        <strain evidence="3">CCUG 53816</strain>
    </source>
</reference>
<dbReference type="PANTHER" id="PTHR30443:SF0">
    <property type="entry name" value="PHOSPHOETHANOLAMINE TRANSFERASE EPTA"/>
    <property type="match status" value="1"/>
</dbReference>
<sequence>MISAFANTYGVFSTLLNYGNVETRTTAWYAHKNLGDIFKTAGYKTFWLDNQNQARVSNAYELLPRRFENIFWTPSWNTGDRALLEVFKKRVQPYLGAKNAIAFHLIGSHVLYVERFPKAFAK</sequence>
<dbReference type="InterPro" id="IPR000917">
    <property type="entry name" value="Sulfatase_N"/>
</dbReference>
<organism evidence="2 3">
    <name type="scientific">Helicobacter baculiformis</name>
    <dbReference type="NCBI Taxonomy" id="427351"/>
    <lineage>
        <taxon>Bacteria</taxon>
        <taxon>Pseudomonadati</taxon>
        <taxon>Campylobacterota</taxon>
        <taxon>Epsilonproteobacteria</taxon>
        <taxon>Campylobacterales</taxon>
        <taxon>Helicobacteraceae</taxon>
        <taxon>Helicobacter</taxon>
    </lineage>
</organism>
<dbReference type="Proteomes" id="UP001595783">
    <property type="component" value="Unassembled WGS sequence"/>
</dbReference>
<feature type="non-terminal residue" evidence="2">
    <location>
        <position position="122"/>
    </location>
</feature>